<proteinExistence type="predicted"/>
<organism evidence="2 3">
    <name type="scientific">Desulfovibrio litoralis DSM 11393</name>
    <dbReference type="NCBI Taxonomy" id="1121455"/>
    <lineage>
        <taxon>Bacteria</taxon>
        <taxon>Pseudomonadati</taxon>
        <taxon>Thermodesulfobacteriota</taxon>
        <taxon>Desulfovibrionia</taxon>
        <taxon>Desulfovibrionales</taxon>
        <taxon>Desulfovibrionaceae</taxon>
        <taxon>Desulfovibrio</taxon>
    </lineage>
</organism>
<feature type="transmembrane region" description="Helical" evidence="1">
    <location>
        <begin position="77"/>
        <end position="95"/>
    </location>
</feature>
<feature type="transmembrane region" description="Helical" evidence="1">
    <location>
        <begin position="107"/>
        <end position="125"/>
    </location>
</feature>
<dbReference type="AlphaFoldDB" id="A0A1M7T305"/>
<name>A0A1M7T305_9BACT</name>
<protein>
    <submittedName>
        <fullName evidence="2">Uncharacterized protein</fullName>
    </submittedName>
</protein>
<feature type="transmembrane region" description="Helical" evidence="1">
    <location>
        <begin position="6"/>
        <end position="27"/>
    </location>
</feature>
<dbReference type="EMBL" id="FRDI01000006">
    <property type="protein sequence ID" value="SHN65024.1"/>
    <property type="molecule type" value="Genomic_DNA"/>
</dbReference>
<sequence>MFFNPILDYIIGYTAIISTIVLIVLIIRDRHSYKWWQYIASLLCSIAFVAISIGIVLAVRSNYPLTNYTAEELVRRIFWFTIYFLCCQILLSYITGKYILRNTFKKLFYKVHTIVTLYVAFSPVMTKVVRQIIGYFSQ</sequence>
<evidence type="ECO:0000313" key="2">
    <source>
        <dbReference type="EMBL" id="SHN65024.1"/>
    </source>
</evidence>
<gene>
    <name evidence="2" type="ORF">SAMN02745728_01484</name>
</gene>
<keyword evidence="1" id="KW-0812">Transmembrane</keyword>
<feature type="transmembrane region" description="Helical" evidence="1">
    <location>
        <begin position="39"/>
        <end position="57"/>
    </location>
</feature>
<evidence type="ECO:0000256" key="1">
    <source>
        <dbReference type="SAM" id="Phobius"/>
    </source>
</evidence>
<accession>A0A1M7T305</accession>
<keyword evidence="1" id="KW-0472">Membrane</keyword>
<keyword evidence="1" id="KW-1133">Transmembrane helix</keyword>
<keyword evidence="3" id="KW-1185">Reference proteome</keyword>
<evidence type="ECO:0000313" key="3">
    <source>
        <dbReference type="Proteomes" id="UP000186469"/>
    </source>
</evidence>
<dbReference type="STRING" id="1121455.SAMN02745728_01484"/>
<dbReference type="Proteomes" id="UP000186469">
    <property type="component" value="Unassembled WGS sequence"/>
</dbReference>
<reference evidence="2 3" key="1">
    <citation type="submission" date="2016-12" db="EMBL/GenBank/DDBJ databases">
        <authorList>
            <person name="Song W.-J."/>
            <person name="Kurnit D.M."/>
        </authorList>
    </citation>
    <scope>NUCLEOTIDE SEQUENCE [LARGE SCALE GENOMIC DNA]</scope>
    <source>
        <strain evidence="2 3">DSM 11393</strain>
    </source>
</reference>